<comment type="function">
    <text evidence="9">Part of the twin-arginine translocation (Tat) system that transports large folded proteins containing a characteristic twin-arginine motif in their signal peptide across membranes. TatA could form the protein-conducting channel of the Tat system.</text>
</comment>
<dbReference type="PANTHER" id="PTHR42982">
    <property type="entry name" value="SEC-INDEPENDENT PROTEIN TRANSLOCASE PROTEIN TATA"/>
    <property type="match status" value="1"/>
</dbReference>
<keyword evidence="8 9" id="KW-0472">Membrane</keyword>
<evidence type="ECO:0000256" key="7">
    <source>
        <dbReference type="ARBA" id="ARBA00023010"/>
    </source>
</evidence>
<evidence type="ECO:0000256" key="8">
    <source>
        <dbReference type="ARBA" id="ARBA00023136"/>
    </source>
</evidence>
<dbReference type="GO" id="GO:0043953">
    <property type="term" value="P:protein transport by the Tat complex"/>
    <property type="evidence" value="ECO:0007669"/>
    <property type="project" value="UniProtKB-UniRule"/>
</dbReference>
<organism evidence="10 11">
    <name type="scientific">Paenibacillus piri</name>
    <dbReference type="NCBI Taxonomy" id="2547395"/>
    <lineage>
        <taxon>Bacteria</taxon>
        <taxon>Bacillati</taxon>
        <taxon>Bacillota</taxon>
        <taxon>Bacilli</taxon>
        <taxon>Bacillales</taxon>
        <taxon>Paenibacillaceae</taxon>
        <taxon>Paenibacillus</taxon>
    </lineage>
</organism>
<dbReference type="PANTHER" id="PTHR42982:SF1">
    <property type="entry name" value="SEC-INDEPENDENT PROTEIN TRANSLOCASE PROTEIN TATA"/>
    <property type="match status" value="1"/>
</dbReference>
<dbReference type="RefSeq" id="WP_133229325.1">
    <property type="nucleotide sequence ID" value="NZ_SMRT01000006.1"/>
</dbReference>
<evidence type="ECO:0000256" key="5">
    <source>
        <dbReference type="ARBA" id="ARBA00022927"/>
    </source>
</evidence>
<comment type="subunit">
    <text evidence="9">Forms a complex with TatC.</text>
</comment>
<dbReference type="Proteomes" id="UP000295636">
    <property type="component" value="Unassembled WGS sequence"/>
</dbReference>
<feature type="transmembrane region" description="Helical" evidence="9">
    <location>
        <begin position="6"/>
        <end position="23"/>
    </location>
</feature>
<proteinExistence type="inferred from homology"/>
<dbReference type="GO" id="GO:0008320">
    <property type="term" value="F:protein transmembrane transporter activity"/>
    <property type="evidence" value="ECO:0007669"/>
    <property type="project" value="UniProtKB-UniRule"/>
</dbReference>
<comment type="caution">
    <text evidence="10">The sequence shown here is derived from an EMBL/GenBank/DDBJ whole genome shotgun (WGS) entry which is preliminary data.</text>
</comment>
<dbReference type="NCBIfam" id="TIGR01411">
    <property type="entry name" value="tatAE"/>
    <property type="match status" value="1"/>
</dbReference>
<evidence type="ECO:0000256" key="4">
    <source>
        <dbReference type="ARBA" id="ARBA00022692"/>
    </source>
</evidence>
<keyword evidence="7 9" id="KW-0811">Translocation</keyword>
<evidence type="ECO:0000256" key="6">
    <source>
        <dbReference type="ARBA" id="ARBA00022989"/>
    </source>
</evidence>
<dbReference type="AlphaFoldDB" id="A0A4V2ZTH5"/>
<gene>
    <name evidence="9" type="primary">tatA</name>
    <name evidence="10" type="ORF">E1757_14725</name>
</gene>
<comment type="similarity">
    <text evidence="9">Belongs to the TatA/E family.</text>
</comment>
<dbReference type="EMBL" id="SMRT01000006">
    <property type="protein sequence ID" value="TDF97094.1"/>
    <property type="molecule type" value="Genomic_DNA"/>
</dbReference>
<dbReference type="Pfam" id="PF02416">
    <property type="entry name" value="TatA_B_E"/>
    <property type="match status" value="1"/>
</dbReference>
<keyword evidence="6 9" id="KW-1133">Transmembrane helix</keyword>
<dbReference type="PRINTS" id="PR01506">
    <property type="entry name" value="TATBPROTEIN"/>
</dbReference>
<dbReference type="InterPro" id="IPR006312">
    <property type="entry name" value="TatA/E"/>
</dbReference>
<accession>A0A4V2ZTH5</accession>
<evidence type="ECO:0000256" key="2">
    <source>
        <dbReference type="ARBA" id="ARBA00022448"/>
    </source>
</evidence>
<evidence type="ECO:0000313" key="11">
    <source>
        <dbReference type="Proteomes" id="UP000295636"/>
    </source>
</evidence>
<reference evidence="10 11" key="1">
    <citation type="submission" date="2019-03" db="EMBL/GenBank/DDBJ databases">
        <title>This is whole genome sequence of Paenibacillus sp MS74 strain.</title>
        <authorList>
            <person name="Trinh H.N."/>
        </authorList>
    </citation>
    <scope>NUCLEOTIDE SEQUENCE [LARGE SCALE GENOMIC DNA]</scope>
    <source>
        <strain evidence="10 11">MS74</strain>
    </source>
</reference>
<dbReference type="NCBIfam" id="NF011430">
    <property type="entry name" value="PRK14861.1"/>
    <property type="match status" value="1"/>
</dbReference>
<evidence type="ECO:0000256" key="9">
    <source>
        <dbReference type="HAMAP-Rule" id="MF_00236"/>
    </source>
</evidence>
<evidence type="ECO:0000256" key="3">
    <source>
        <dbReference type="ARBA" id="ARBA00022475"/>
    </source>
</evidence>
<keyword evidence="5 9" id="KW-0653">Protein transport</keyword>
<name>A0A4V2ZTH5_9BACL</name>
<dbReference type="HAMAP" id="MF_00236">
    <property type="entry name" value="TatA_E"/>
    <property type="match status" value="1"/>
</dbReference>
<keyword evidence="3 9" id="KW-1003">Cell membrane</keyword>
<keyword evidence="2 9" id="KW-0813">Transport</keyword>
<evidence type="ECO:0000313" key="10">
    <source>
        <dbReference type="EMBL" id="TDF97094.1"/>
    </source>
</evidence>
<keyword evidence="11" id="KW-1185">Reference proteome</keyword>
<dbReference type="GO" id="GO:0033281">
    <property type="term" value="C:TAT protein transport complex"/>
    <property type="evidence" value="ECO:0007669"/>
    <property type="project" value="UniProtKB-UniRule"/>
</dbReference>
<dbReference type="OrthoDB" id="9800908at2"/>
<comment type="subcellular location">
    <subcellularLocation>
        <location evidence="1 9">Cell membrane</location>
        <topology evidence="1 9">Single-pass membrane protein</topology>
    </subcellularLocation>
</comment>
<sequence>MFNNIGISGLLLIVAIALIVFGPSKLPQMGRALGDTFREFRKSARGIADENEQQPEQPVVNEIKKLM</sequence>
<dbReference type="InterPro" id="IPR003369">
    <property type="entry name" value="TatA/B/E"/>
</dbReference>
<evidence type="ECO:0000256" key="1">
    <source>
        <dbReference type="ARBA" id="ARBA00004162"/>
    </source>
</evidence>
<dbReference type="Gene3D" id="1.20.5.3310">
    <property type="match status" value="1"/>
</dbReference>
<keyword evidence="4 9" id="KW-0812">Transmembrane</keyword>
<protein>
    <recommendedName>
        <fullName evidence="9">Sec-independent protein translocase protein TatA</fullName>
    </recommendedName>
</protein>